<dbReference type="eggNOG" id="COG1228">
    <property type="taxonomic scope" value="Bacteria"/>
</dbReference>
<dbReference type="SUPFAM" id="SSF51338">
    <property type="entry name" value="Composite domain of metallo-dependent hydrolases"/>
    <property type="match status" value="2"/>
</dbReference>
<dbReference type="PANTHER" id="PTHR43135:SF3">
    <property type="entry name" value="ALPHA-D-RIBOSE 1-METHYLPHOSPHONATE 5-TRIPHOSPHATE DIPHOSPHATASE"/>
    <property type="match status" value="1"/>
</dbReference>
<dbReference type="InterPro" id="IPR051781">
    <property type="entry name" value="Metallo-dep_Hydrolase"/>
</dbReference>
<dbReference type="InterPro" id="IPR032466">
    <property type="entry name" value="Metal_Hydrolase"/>
</dbReference>
<evidence type="ECO:0000259" key="1">
    <source>
        <dbReference type="Pfam" id="PF01979"/>
    </source>
</evidence>
<dbReference type="SUPFAM" id="SSF51556">
    <property type="entry name" value="Metallo-dependent hydrolases"/>
    <property type="match status" value="1"/>
</dbReference>
<dbReference type="InterPro" id="IPR011059">
    <property type="entry name" value="Metal-dep_hydrolase_composite"/>
</dbReference>
<accession>C7H3B5</accession>
<dbReference type="InterPro" id="IPR057744">
    <property type="entry name" value="OTAase-like"/>
</dbReference>
<gene>
    <name evidence="2" type="ORF">FAEPRAA2165_00774</name>
</gene>
<dbReference type="EMBL" id="ACOP02000015">
    <property type="protein sequence ID" value="EEU97595.1"/>
    <property type="molecule type" value="Genomic_DNA"/>
</dbReference>
<dbReference type="Gene3D" id="3.20.20.140">
    <property type="entry name" value="Metal-dependent hydrolases"/>
    <property type="match status" value="1"/>
</dbReference>
<proteinExistence type="predicted"/>
<protein>
    <submittedName>
        <fullName evidence="2">Amidohydrolase family protein</fullName>
    </submittedName>
</protein>
<dbReference type="AlphaFoldDB" id="C7H3B5"/>
<dbReference type="CDD" id="cd01299">
    <property type="entry name" value="Met_dep_hydrolase_A"/>
    <property type="match status" value="1"/>
</dbReference>
<dbReference type="Gene3D" id="2.30.40.10">
    <property type="entry name" value="Urease, subunit C, domain 1"/>
    <property type="match status" value="1"/>
</dbReference>
<dbReference type="PANTHER" id="PTHR43135">
    <property type="entry name" value="ALPHA-D-RIBOSE 1-METHYLPHOSPHONATE 5-TRIPHOSPHATE DIPHOSPHATASE"/>
    <property type="match status" value="1"/>
</dbReference>
<dbReference type="Proteomes" id="UP000004619">
    <property type="component" value="Unassembled WGS sequence"/>
</dbReference>
<dbReference type="STRING" id="411483.FAEPRAA2165_00774"/>
<comment type="caution">
    <text evidence="2">The sequence shown here is derived from an EMBL/GenBank/DDBJ whole genome shotgun (WGS) entry which is preliminary data.</text>
</comment>
<dbReference type="PATRIC" id="fig|411483.3.peg.930"/>
<reference evidence="2" key="1">
    <citation type="submission" date="2009-08" db="EMBL/GenBank/DDBJ databases">
        <authorList>
            <person name="Weinstock G."/>
            <person name="Sodergren E."/>
            <person name="Clifton S."/>
            <person name="Fulton L."/>
            <person name="Fulton B."/>
            <person name="Courtney L."/>
            <person name="Fronick C."/>
            <person name="Harrison M."/>
            <person name="Strong C."/>
            <person name="Farmer C."/>
            <person name="Delahaunty K."/>
            <person name="Markovic C."/>
            <person name="Hall O."/>
            <person name="Minx P."/>
            <person name="Tomlinson C."/>
            <person name="Mitreva M."/>
            <person name="Nelson J."/>
            <person name="Hou S."/>
            <person name="Wollam A."/>
            <person name="Pepin K.H."/>
            <person name="Johnson M."/>
            <person name="Bhonagiri V."/>
            <person name="Nash W.E."/>
            <person name="Warren W."/>
            <person name="Chinwalla A."/>
            <person name="Mardis E.R."/>
            <person name="Wilson R.K."/>
        </authorList>
    </citation>
    <scope>NUCLEOTIDE SEQUENCE [LARGE SCALE GENOMIC DNA]</scope>
    <source>
        <strain evidence="2">A2-165</strain>
    </source>
</reference>
<organism evidence="2 3">
    <name type="scientific">Faecalibacterium duncaniae (strain DSM 17677 / JCM 31915 / A2-165)</name>
    <name type="common">Faecalibacterium prausnitzii</name>
    <dbReference type="NCBI Taxonomy" id="411483"/>
    <lineage>
        <taxon>Bacteria</taxon>
        <taxon>Bacillati</taxon>
        <taxon>Bacillota</taxon>
        <taxon>Clostridia</taxon>
        <taxon>Eubacteriales</taxon>
        <taxon>Oscillospiraceae</taxon>
        <taxon>Faecalibacterium</taxon>
    </lineage>
</organism>
<dbReference type="InterPro" id="IPR006680">
    <property type="entry name" value="Amidohydro-rel"/>
</dbReference>
<evidence type="ECO:0000313" key="3">
    <source>
        <dbReference type="Proteomes" id="UP000004619"/>
    </source>
</evidence>
<name>C7H3B5_FAED2</name>
<dbReference type="HOGENOM" id="CLU_023620_2_2_9"/>
<keyword evidence="3" id="KW-1185">Reference proteome</keyword>
<sequence length="462" mass="50139">MQEAEEKTTDVFYRFRKRDILKENGLRRNGKGRIRMKRAYFNCILLDGTEQMEPVAHKMVLVDGEKITAIVEDTAPCEGYEKVDLKSGYLMPGLINLHVHLAGNGKPSAKPRDNAALVRRILSNGLTRAVAYRLVCSYAKLELLGGVTTIRTVGGLADFDTRCRDDAAKGKILAPRILAANEGISVPGGHMAGSVAVAAHNNAEALAQLRRAGEQGVDLVKLMITGGVLDATQKGTPGELKMKPETVRAVCDEAHRLGYPVAAHTESPEGVKVALENGVDSIEHGAKMDEETIRLYKERGAFVCTTISPALPYALFDPAISGASEKDQYNGRIVFDGVVESARTALANGIPVGLGNDVGCPYVTQYDFWRELCYFHKYCGVSNQFALYTATLRNARLAGVGDVTGSIEAGKSADFIVTRKNPLDDLTALRQLELVVCRGRAVHKPAPKRNKTVDAQLDPYLA</sequence>
<dbReference type="GO" id="GO:0016810">
    <property type="term" value="F:hydrolase activity, acting on carbon-nitrogen (but not peptide) bonds"/>
    <property type="evidence" value="ECO:0007669"/>
    <property type="project" value="InterPro"/>
</dbReference>
<feature type="domain" description="Amidohydrolase-related" evidence="1">
    <location>
        <begin position="89"/>
        <end position="442"/>
    </location>
</feature>
<dbReference type="Pfam" id="PF01979">
    <property type="entry name" value="Amidohydro_1"/>
    <property type="match status" value="1"/>
</dbReference>
<evidence type="ECO:0000313" key="2">
    <source>
        <dbReference type="EMBL" id="EEU97595.1"/>
    </source>
</evidence>